<keyword evidence="13" id="KW-0998">Cell outer membrane</keyword>
<keyword evidence="8" id="KW-0625">Polysaccharide transport</keyword>
<evidence type="ECO:0000259" key="16">
    <source>
        <dbReference type="Pfam" id="PF02563"/>
    </source>
</evidence>
<feature type="domain" description="SLBB" evidence="17">
    <location>
        <begin position="350"/>
        <end position="446"/>
    </location>
</feature>
<dbReference type="GO" id="GO:0006811">
    <property type="term" value="P:monoatomic ion transport"/>
    <property type="evidence" value="ECO:0007669"/>
    <property type="project" value="UniProtKB-KW"/>
</dbReference>
<evidence type="ECO:0000256" key="1">
    <source>
        <dbReference type="ARBA" id="ARBA00004571"/>
    </source>
</evidence>
<evidence type="ECO:0000256" key="4">
    <source>
        <dbReference type="ARBA" id="ARBA00022452"/>
    </source>
</evidence>
<evidence type="ECO:0000256" key="2">
    <source>
        <dbReference type="ARBA" id="ARBA00009450"/>
    </source>
</evidence>
<sequence length="480" mass="51303">MIGALMAAVTGCGTLPGYEGRVNERRGVLGMSGSSVVTYDEYLASQQNVIYEPRLVSVTPELLHHDMKVSAAELRRPPTDNPDAGEHQSYRLGTGDIVKVVVYGYPELNNPGFSSGPGVRGGTSARSGGAAGQRGGGGTGQSSAGAAPMLAWLVEQDTAGGAALAPSPLIDSDGARAPKGGFVQGQPVSADGTIYVPHVGPVEARGRTLSELRQAVSRRLSGVITQPAVDIQMLQYRSKYVYVSVEEAPPCAVPVTDVELTALDALTRCDTLALLAGQSADIQRYARQDEDRTGVSPEDQRRIRTVGVDSVLLFRDGRMQRLNLNKLYAKGETVSLQPGDRLRIDDHNDQVFMVGEFRIQRAVPYSSGGISLIDAIADAGGVVPESGEAQTVYVLRDFVHDRVADHGEGDDSSIIVRPKVYAVDLDSPQGFILATHFRLNPRDVVFAASAPLMPFNRAIDELVPELDDLLDNLLILTNDD</sequence>
<protein>
    <recommendedName>
        <fullName evidence="20">Soluble ligand binding domain-containing protein</fullName>
    </recommendedName>
</protein>
<accession>A0A423Q245</accession>
<dbReference type="GO" id="GO:0015159">
    <property type="term" value="F:polysaccharide transmembrane transporter activity"/>
    <property type="evidence" value="ECO:0007669"/>
    <property type="project" value="InterPro"/>
</dbReference>
<gene>
    <name evidence="18" type="ORF">SAHL_04960</name>
</gene>
<evidence type="ECO:0000313" key="18">
    <source>
        <dbReference type="EMBL" id="ROO32511.1"/>
    </source>
</evidence>
<evidence type="ECO:0000256" key="14">
    <source>
        <dbReference type="ARBA" id="ARBA00023288"/>
    </source>
</evidence>
<dbReference type="GO" id="GO:0015288">
    <property type="term" value="F:porin activity"/>
    <property type="evidence" value="ECO:0007669"/>
    <property type="project" value="UniProtKB-KW"/>
</dbReference>
<evidence type="ECO:0000256" key="9">
    <source>
        <dbReference type="ARBA" id="ARBA00023065"/>
    </source>
</evidence>
<evidence type="ECO:0000256" key="3">
    <source>
        <dbReference type="ARBA" id="ARBA00022448"/>
    </source>
</evidence>
<dbReference type="Gene3D" id="3.30.1950.10">
    <property type="entry name" value="wza like domain"/>
    <property type="match status" value="1"/>
</dbReference>
<keyword evidence="3" id="KW-0813">Transport</keyword>
<dbReference type="PANTHER" id="PTHR33619">
    <property type="entry name" value="POLYSACCHARIDE EXPORT PROTEIN GFCE-RELATED"/>
    <property type="match status" value="1"/>
</dbReference>
<dbReference type="AlphaFoldDB" id="A0A423Q245"/>
<comment type="subcellular location">
    <subcellularLocation>
        <location evidence="1">Cell outer membrane</location>
        <topology evidence="1">Multi-pass membrane protein</topology>
    </subcellularLocation>
</comment>
<dbReference type="InterPro" id="IPR003715">
    <property type="entry name" value="Poly_export_N"/>
</dbReference>
<dbReference type="Pfam" id="PF02563">
    <property type="entry name" value="Poly_export"/>
    <property type="match status" value="1"/>
</dbReference>
<keyword evidence="4" id="KW-1134">Transmembrane beta strand</keyword>
<dbReference type="GO" id="GO:0046930">
    <property type="term" value="C:pore complex"/>
    <property type="evidence" value="ECO:0007669"/>
    <property type="project" value="UniProtKB-KW"/>
</dbReference>
<dbReference type="GO" id="GO:0009279">
    <property type="term" value="C:cell outer membrane"/>
    <property type="evidence" value="ECO:0007669"/>
    <property type="project" value="UniProtKB-SubCell"/>
</dbReference>
<keyword evidence="5" id="KW-0762">Sugar transport</keyword>
<evidence type="ECO:0000259" key="17">
    <source>
        <dbReference type="Pfam" id="PF22461"/>
    </source>
</evidence>
<evidence type="ECO:0008006" key="20">
    <source>
        <dbReference type="Google" id="ProtNLM"/>
    </source>
</evidence>
<keyword evidence="11" id="KW-0472">Membrane</keyword>
<feature type="compositionally biased region" description="Gly residues" evidence="15">
    <location>
        <begin position="129"/>
        <end position="140"/>
    </location>
</feature>
<evidence type="ECO:0000256" key="6">
    <source>
        <dbReference type="ARBA" id="ARBA00022692"/>
    </source>
</evidence>
<keyword evidence="10" id="KW-0626">Porin</keyword>
<dbReference type="InterPro" id="IPR054765">
    <property type="entry name" value="SLBB_dom"/>
</dbReference>
<dbReference type="Gene3D" id="3.10.560.10">
    <property type="entry name" value="Outer membrane lipoprotein wza domain like"/>
    <property type="match status" value="2"/>
</dbReference>
<dbReference type="InterPro" id="IPR049712">
    <property type="entry name" value="Poly_export"/>
</dbReference>
<evidence type="ECO:0000256" key="12">
    <source>
        <dbReference type="ARBA" id="ARBA00023139"/>
    </source>
</evidence>
<dbReference type="PANTHER" id="PTHR33619:SF3">
    <property type="entry name" value="POLYSACCHARIDE EXPORT PROTEIN GFCE-RELATED"/>
    <property type="match status" value="1"/>
</dbReference>
<dbReference type="EMBL" id="AYKF01000066">
    <property type="protein sequence ID" value="ROO32511.1"/>
    <property type="molecule type" value="Genomic_DNA"/>
</dbReference>
<dbReference type="Proteomes" id="UP000285123">
    <property type="component" value="Unassembled WGS sequence"/>
</dbReference>
<evidence type="ECO:0000256" key="15">
    <source>
        <dbReference type="SAM" id="MobiDB-lite"/>
    </source>
</evidence>
<organism evidence="18 19">
    <name type="scientific">Salinisphaera orenii YIM 95161</name>
    <dbReference type="NCBI Taxonomy" id="1051139"/>
    <lineage>
        <taxon>Bacteria</taxon>
        <taxon>Pseudomonadati</taxon>
        <taxon>Pseudomonadota</taxon>
        <taxon>Gammaproteobacteria</taxon>
        <taxon>Salinisphaerales</taxon>
        <taxon>Salinisphaeraceae</taxon>
        <taxon>Salinisphaera</taxon>
    </lineage>
</organism>
<evidence type="ECO:0000256" key="7">
    <source>
        <dbReference type="ARBA" id="ARBA00022729"/>
    </source>
</evidence>
<feature type="region of interest" description="Disordered" evidence="15">
    <location>
        <begin position="112"/>
        <end position="143"/>
    </location>
</feature>
<name>A0A423Q245_9GAMM</name>
<keyword evidence="6" id="KW-0812">Transmembrane</keyword>
<evidence type="ECO:0000256" key="8">
    <source>
        <dbReference type="ARBA" id="ARBA00023047"/>
    </source>
</evidence>
<evidence type="ECO:0000256" key="11">
    <source>
        <dbReference type="ARBA" id="ARBA00023136"/>
    </source>
</evidence>
<comment type="caution">
    <text evidence="18">The sequence shown here is derived from an EMBL/GenBank/DDBJ whole genome shotgun (WGS) entry which is preliminary data.</text>
</comment>
<proteinExistence type="inferred from homology"/>
<keyword evidence="12" id="KW-0564">Palmitate</keyword>
<comment type="similarity">
    <text evidence="2">Belongs to the BexD/CtrA/VexA family.</text>
</comment>
<evidence type="ECO:0000256" key="5">
    <source>
        <dbReference type="ARBA" id="ARBA00022597"/>
    </source>
</evidence>
<feature type="domain" description="Polysaccharide export protein N-terminal" evidence="16">
    <location>
        <begin position="86"/>
        <end position="233"/>
    </location>
</feature>
<keyword evidence="14" id="KW-0449">Lipoprotein</keyword>
<dbReference type="Pfam" id="PF22461">
    <property type="entry name" value="SLBB_2"/>
    <property type="match status" value="1"/>
</dbReference>
<evidence type="ECO:0000313" key="19">
    <source>
        <dbReference type="Proteomes" id="UP000285123"/>
    </source>
</evidence>
<reference evidence="18 19" key="1">
    <citation type="submission" date="2013-10" db="EMBL/GenBank/DDBJ databases">
        <title>Salinisphaera halophila YIM 95161 Genome Sequencing.</title>
        <authorList>
            <person name="Lai Q."/>
            <person name="Li C."/>
            <person name="Shao Z."/>
        </authorList>
    </citation>
    <scope>NUCLEOTIDE SEQUENCE [LARGE SCALE GENOMIC DNA]</scope>
    <source>
        <strain evidence="18 19">YIM 95161</strain>
    </source>
</reference>
<keyword evidence="7" id="KW-0732">Signal</keyword>
<keyword evidence="9" id="KW-0406">Ion transport</keyword>
<evidence type="ECO:0000256" key="10">
    <source>
        <dbReference type="ARBA" id="ARBA00023114"/>
    </source>
</evidence>
<evidence type="ECO:0000256" key="13">
    <source>
        <dbReference type="ARBA" id="ARBA00023237"/>
    </source>
</evidence>